<dbReference type="Proteomes" id="UP000005631">
    <property type="component" value="Chromosome"/>
</dbReference>
<accession>G8R1G2</accession>
<keyword evidence="2" id="KW-1185">Reference proteome</keyword>
<gene>
    <name evidence="1" type="ordered locus">Oweho_0687</name>
</gene>
<dbReference type="AlphaFoldDB" id="G8R1G2"/>
<protein>
    <recommendedName>
        <fullName evidence="3">Outer membrane protein beta-barrel domain-containing protein</fullName>
    </recommendedName>
</protein>
<evidence type="ECO:0008006" key="3">
    <source>
        <dbReference type="Google" id="ProtNLM"/>
    </source>
</evidence>
<dbReference type="STRING" id="926562.Oweho_0687"/>
<dbReference type="HOGENOM" id="CLU_1123660_0_0_10"/>
<name>G8R1G2_OWEHD</name>
<dbReference type="EMBL" id="CP003156">
    <property type="protein sequence ID" value="AEV31701.1"/>
    <property type="molecule type" value="Genomic_DNA"/>
</dbReference>
<organism evidence="1 2">
    <name type="scientific">Owenweeksia hongkongensis (strain DSM 17368 / CIP 108786 / JCM 12287 / NRRL B-23963 / UST20020801)</name>
    <dbReference type="NCBI Taxonomy" id="926562"/>
    <lineage>
        <taxon>Bacteria</taxon>
        <taxon>Pseudomonadati</taxon>
        <taxon>Bacteroidota</taxon>
        <taxon>Flavobacteriia</taxon>
        <taxon>Flavobacteriales</taxon>
        <taxon>Owenweeksiaceae</taxon>
        <taxon>Owenweeksia</taxon>
    </lineage>
</organism>
<reference evidence="1 2" key="1">
    <citation type="journal article" date="2012" name="Stand. Genomic Sci.">
        <title>Genome sequence of the orange-pigmented seawater bacterium Owenweeksia hongkongensis type strain (UST20020801(T)).</title>
        <authorList>
            <person name="Riedel T."/>
            <person name="Held B."/>
            <person name="Nolan M."/>
            <person name="Lucas S."/>
            <person name="Lapidus A."/>
            <person name="Tice H."/>
            <person name="Del Rio T.G."/>
            <person name="Cheng J.F."/>
            <person name="Han C."/>
            <person name="Tapia R."/>
            <person name="Goodwin L.A."/>
            <person name="Pitluck S."/>
            <person name="Liolios K."/>
            <person name="Mavromatis K."/>
            <person name="Pagani I."/>
            <person name="Ivanova N."/>
            <person name="Mikhailova N."/>
            <person name="Pati A."/>
            <person name="Chen A."/>
            <person name="Palaniappan K."/>
            <person name="Rohde M."/>
            <person name="Tindall B.J."/>
            <person name="Detter J.C."/>
            <person name="Goker M."/>
            <person name="Woyke T."/>
            <person name="Bristow J."/>
            <person name="Eisen J.A."/>
            <person name="Markowitz V."/>
            <person name="Hugenholtz P."/>
            <person name="Klenk H.P."/>
            <person name="Kyrpides N.C."/>
        </authorList>
    </citation>
    <scope>NUCLEOTIDE SEQUENCE</scope>
    <source>
        <strain evidence="2">DSM 17368 / JCM 12287 / NRRL B-23963</strain>
    </source>
</reference>
<dbReference type="RefSeq" id="WP_014201062.1">
    <property type="nucleotide sequence ID" value="NC_016599.1"/>
</dbReference>
<sequence>MSKHLTLFMICLFAGSSFGQKSLFKVVHDKPVVTLEARIGKYWNIQQPDDSLSPTQYDHLKAISQGIRYDFSALYHFGEYFEIGLTFAGLTTSHTVEDVNILVVDPKGDTLNLYGDLVEGVNQSFFGPRLNARIKLGDFMYLRPGISVGYLNYESKTNAAGYKYALKGGTLGVDIHASLQYKADDNWGIMIAASIMPTFIYEPTVEFENGGSLVYTGGLLNVGHYHVGAGISYTFTKKNKDAMPAYF</sequence>
<dbReference type="KEGG" id="oho:Oweho_0687"/>
<evidence type="ECO:0000313" key="2">
    <source>
        <dbReference type="Proteomes" id="UP000005631"/>
    </source>
</evidence>
<evidence type="ECO:0000313" key="1">
    <source>
        <dbReference type="EMBL" id="AEV31701.1"/>
    </source>
</evidence>
<proteinExistence type="predicted"/>